<dbReference type="EMBL" id="SWJQ01000186">
    <property type="protein sequence ID" value="TRZ19382.1"/>
    <property type="molecule type" value="Genomic_DNA"/>
</dbReference>
<organism evidence="1 2">
    <name type="scientific">Zosterops borbonicus</name>
    <dbReference type="NCBI Taxonomy" id="364589"/>
    <lineage>
        <taxon>Eukaryota</taxon>
        <taxon>Metazoa</taxon>
        <taxon>Chordata</taxon>
        <taxon>Craniata</taxon>
        <taxon>Vertebrata</taxon>
        <taxon>Euteleostomi</taxon>
        <taxon>Archelosauria</taxon>
        <taxon>Archosauria</taxon>
        <taxon>Dinosauria</taxon>
        <taxon>Saurischia</taxon>
        <taxon>Theropoda</taxon>
        <taxon>Coelurosauria</taxon>
        <taxon>Aves</taxon>
        <taxon>Neognathae</taxon>
        <taxon>Neoaves</taxon>
        <taxon>Telluraves</taxon>
        <taxon>Australaves</taxon>
        <taxon>Passeriformes</taxon>
        <taxon>Sylvioidea</taxon>
        <taxon>Zosteropidae</taxon>
        <taxon>Zosterops</taxon>
    </lineage>
</organism>
<dbReference type="Proteomes" id="UP000796761">
    <property type="component" value="Unassembled WGS sequence"/>
</dbReference>
<name>A0A8K1LML7_9PASS</name>
<proteinExistence type="predicted"/>
<keyword evidence="2" id="KW-1185">Reference proteome</keyword>
<gene>
    <name evidence="1" type="ORF">HGM15179_007710</name>
</gene>
<comment type="caution">
    <text evidence="1">The sequence shown here is derived from an EMBL/GenBank/DDBJ whole genome shotgun (WGS) entry which is preliminary data.</text>
</comment>
<evidence type="ECO:0000313" key="2">
    <source>
        <dbReference type="Proteomes" id="UP000796761"/>
    </source>
</evidence>
<protein>
    <submittedName>
        <fullName evidence="1">Uncharacterized protein</fullName>
    </submittedName>
</protein>
<dbReference type="AlphaFoldDB" id="A0A8K1LML7"/>
<accession>A0A8K1LML7</accession>
<sequence>MLKVKGKPEENGMQEVKAVHMLIDSCLHHMTDLKATSELSVQYVELTRDTEAAVLMSFPIKNPGNTKLVESDDLLEGRKDLQRDLDKLDPLAKANSITFNRAKY</sequence>
<reference evidence="1" key="1">
    <citation type="submission" date="2019-04" db="EMBL/GenBank/DDBJ databases">
        <title>Genome assembly of Zosterops borbonicus 15179.</title>
        <authorList>
            <person name="Leroy T."/>
            <person name="Anselmetti Y."/>
            <person name="Tilak M.-K."/>
            <person name="Nabholz B."/>
        </authorList>
    </citation>
    <scope>NUCLEOTIDE SEQUENCE</scope>
    <source>
        <strain evidence="1">HGM_15179</strain>
        <tissue evidence="1">Muscle</tissue>
    </source>
</reference>
<evidence type="ECO:0000313" key="1">
    <source>
        <dbReference type="EMBL" id="TRZ19382.1"/>
    </source>
</evidence>